<comment type="similarity">
    <text evidence="2">Belongs to the RNase E/G family.</text>
</comment>
<evidence type="ECO:0000256" key="7">
    <source>
        <dbReference type="ARBA" id="ARBA00022842"/>
    </source>
</evidence>
<dbReference type="GO" id="GO:0005737">
    <property type="term" value="C:cytoplasm"/>
    <property type="evidence" value="ECO:0007669"/>
    <property type="project" value="TreeGrafter"/>
</dbReference>
<protein>
    <submittedName>
        <fullName evidence="11">Ribonuclease E G, chloroplastic isoform X2</fullName>
    </submittedName>
</protein>
<dbReference type="Pfam" id="PF10150">
    <property type="entry name" value="RNase_E_G"/>
    <property type="match status" value="1"/>
</dbReference>
<dbReference type="GO" id="GO:0004540">
    <property type="term" value="F:RNA nuclease activity"/>
    <property type="evidence" value="ECO:0007669"/>
    <property type="project" value="InterPro"/>
</dbReference>
<dbReference type="AlphaFoldDB" id="A0A8S0PF10"/>
<keyword evidence="6" id="KW-0378">Hydrolase</keyword>
<dbReference type="GO" id="GO:0004519">
    <property type="term" value="F:endonuclease activity"/>
    <property type="evidence" value="ECO:0007669"/>
    <property type="project" value="UniProtKB-KW"/>
</dbReference>
<dbReference type="Proteomes" id="UP000594638">
    <property type="component" value="Unassembled WGS sequence"/>
</dbReference>
<evidence type="ECO:0000256" key="3">
    <source>
        <dbReference type="ARBA" id="ARBA00022722"/>
    </source>
</evidence>
<keyword evidence="5" id="KW-0255">Endonuclease</keyword>
<keyword evidence="8" id="KW-0694">RNA-binding</keyword>
<evidence type="ECO:0000313" key="11">
    <source>
        <dbReference type="EMBL" id="CAA2945088.1"/>
    </source>
</evidence>
<evidence type="ECO:0000256" key="4">
    <source>
        <dbReference type="ARBA" id="ARBA00022723"/>
    </source>
</evidence>
<proteinExistence type="inferred from homology"/>
<dbReference type="GO" id="GO:0016787">
    <property type="term" value="F:hydrolase activity"/>
    <property type="evidence" value="ECO:0007669"/>
    <property type="project" value="UniProtKB-KW"/>
</dbReference>
<dbReference type="GO" id="GO:0046872">
    <property type="term" value="F:metal ion binding"/>
    <property type="evidence" value="ECO:0007669"/>
    <property type="project" value="UniProtKB-KW"/>
</dbReference>
<name>A0A8S0PF10_OLEEU</name>
<keyword evidence="7" id="KW-0460">Magnesium</keyword>
<organism evidence="11 12">
    <name type="scientific">Olea europaea subsp. europaea</name>
    <dbReference type="NCBI Taxonomy" id="158383"/>
    <lineage>
        <taxon>Eukaryota</taxon>
        <taxon>Viridiplantae</taxon>
        <taxon>Streptophyta</taxon>
        <taxon>Embryophyta</taxon>
        <taxon>Tracheophyta</taxon>
        <taxon>Spermatophyta</taxon>
        <taxon>Magnoliopsida</taxon>
        <taxon>eudicotyledons</taxon>
        <taxon>Gunneridae</taxon>
        <taxon>Pentapetalae</taxon>
        <taxon>asterids</taxon>
        <taxon>lamiids</taxon>
        <taxon>Lamiales</taxon>
        <taxon>Oleaceae</taxon>
        <taxon>Oleeae</taxon>
        <taxon>Olea</taxon>
    </lineage>
</organism>
<evidence type="ECO:0000256" key="1">
    <source>
        <dbReference type="ARBA" id="ARBA00001946"/>
    </source>
</evidence>
<dbReference type="InterPro" id="IPR019307">
    <property type="entry name" value="RNA-bd_AU-1/RNase_E/G"/>
</dbReference>
<sequence>MTKEPSHYREFSDINLPQSWPIGYVTNYLQEIAPDLCDRVELYSKRTPLFNEYGLEEEINSILSKRAYCRMVGGLTFDGLSTFGVHCFESMATLGAEVLNGKTGVGLWTAEPTGVGTWGRTEQVSMAVACMG</sequence>
<comment type="caution">
    <text evidence="11">The sequence shown here is derived from an EMBL/GenBank/DDBJ whole genome shotgun (WGS) entry which is preliminary data.</text>
</comment>
<evidence type="ECO:0000259" key="10">
    <source>
        <dbReference type="Pfam" id="PF10150"/>
    </source>
</evidence>
<evidence type="ECO:0000256" key="5">
    <source>
        <dbReference type="ARBA" id="ARBA00022759"/>
    </source>
</evidence>
<evidence type="ECO:0000256" key="6">
    <source>
        <dbReference type="ARBA" id="ARBA00022801"/>
    </source>
</evidence>
<reference evidence="11 12" key="1">
    <citation type="submission" date="2019-12" db="EMBL/GenBank/DDBJ databases">
        <authorList>
            <person name="Alioto T."/>
            <person name="Alioto T."/>
            <person name="Gomez Garrido J."/>
        </authorList>
    </citation>
    <scope>NUCLEOTIDE SEQUENCE [LARGE SCALE GENOMIC DNA]</scope>
</reference>
<evidence type="ECO:0000256" key="9">
    <source>
        <dbReference type="ARBA" id="ARBA00023436"/>
    </source>
</evidence>
<dbReference type="GO" id="GO:0006364">
    <property type="term" value="P:rRNA processing"/>
    <property type="evidence" value="ECO:0007669"/>
    <property type="project" value="TreeGrafter"/>
</dbReference>
<evidence type="ECO:0000256" key="8">
    <source>
        <dbReference type="ARBA" id="ARBA00022884"/>
    </source>
</evidence>
<keyword evidence="3" id="KW-0540">Nuclease</keyword>
<gene>
    <name evidence="11" type="ORF">OLEA9_A096545</name>
</gene>
<dbReference type="PANTHER" id="PTHR30001">
    <property type="entry name" value="RIBONUCLEASE"/>
    <property type="match status" value="1"/>
</dbReference>
<evidence type="ECO:0000313" key="12">
    <source>
        <dbReference type="Proteomes" id="UP000594638"/>
    </source>
</evidence>
<comment type="function">
    <text evidence="9">Involved in intercistronic processing of primary transcripts from chloroplast operons. The endonucleolytic activity of the enzyme depends on the number of phosphates at the 5' end, is inhibited by structured RNA, and preferentially cleaves A/U-rich sequences.</text>
</comment>
<keyword evidence="4" id="KW-0479">Metal-binding</keyword>
<dbReference type="InterPro" id="IPR004659">
    <property type="entry name" value="RNase_E/G"/>
</dbReference>
<keyword evidence="12" id="KW-1185">Reference proteome</keyword>
<dbReference type="EMBL" id="CACTIH010000058">
    <property type="protein sequence ID" value="CAA2945088.1"/>
    <property type="molecule type" value="Genomic_DNA"/>
</dbReference>
<feature type="domain" description="RNA-binding protein AU-1/Ribonuclease E/G" evidence="10">
    <location>
        <begin position="22"/>
        <end position="78"/>
    </location>
</feature>
<accession>A0A8S0PF10</accession>
<dbReference type="Gramene" id="OE9A096545T1">
    <property type="protein sequence ID" value="OE9A096545C1"/>
    <property type="gene ID" value="OE9A096545"/>
</dbReference>
<comment type="cofactor">
    <cofactor evidence="1">
        <name>Mg(2+)</name>
        <dbReference type="ChEBI" id="CHEBI:18420"/>
    </cofactor>
</comment>
<dbReference type="OrthoDB" id="6123450at2759"/>
<dbReference type="GO" id="GO:0003723">
    <property type="term" value="F:RNA binding"/>
    <property type="evidence" value="ECO:0007669"/>
    <property type="project" value="UniProtKB-KW"/>
</dbReference>
<evidence type="ECO:0000256" key="2">
    <source>
        <dbReference type="ARBA" id="ARBA00005522"/>
    </source>
</evidence>
<dbReference type="PANTHER" id="PTHR30001:SF1">
    <property type="entry name" value="RIBONUCLEASE E_G-LIKE PROTEIN, CHLOROPLASTIC"/>
    <property type="match status" value="1"/>
</dbReference>